<keyword evidence="4 5" id="KW-0472">Membrane</keyword>
<dbReference type="GO" id="GO:0005743">
    <property type="term" value="C:mitochondrial inner membrane"/>
    <property type="evidence" value="ECO:0007669"/>
    <property type="project" value="UniProtKB-SubCell"/>
</dbReference>
<protein>
    <recommendedName>
        <fullName evidence="5">SURF1-like protein</fullName>
    </recommendedName>
</protein>
<evidence type="ECO:0000256" key="5">
    <source>
        <dbReference type="RuleBase" id="RU363076"/>
    </source>
</evidence>
<organism evidence="6 7">
    <name type="scientific">Wickerhamiella sorbophila</name>
    <dbReference type="NCBI Taxonomy" id="45607"/>
    <lineage>
        <taxon>Eukaryota</taxon>
        <taxon>Fungi</taxon>
        <taxon>Dikarya</taxon>
        <taxon>Ascomycota</taxon>
        <taxon>Saccharomycotina</taxon>
        <taxon>Dipodascomycetes</taxon>
        <taxon>Dipodascales</taxon>
        <taxon>Trichomonascaceae</taxon>
        <taxon>Wickerhamiella</taxon>
    </lineage>
</organism>
<dbReference type="AlphaFoldDB" id="A0A2T0FKF7"/>
<dbReference type="PROSITE" id="PS50895">
    <property type="entry name" value="SURF1"/>
    <property type="match status" value="1"/>
</dbReference>
<reference evidence="6 7" key="1">
    <citation type="submission" date="2017-04" db="EMBL/GenBank/DDBJ databases">
        <title>Genome sequencing of [Candida] sorbophila.</title>
        <authorList>
            <person name="Ahn J.O."/>
        </authorList>
    </citation>
    <scope>NUCLEOTIDE SEQUENCE [LARGE SCALE GENOMIC DNA]</scope>
    <source>
        <strain evidence="6 7">DS02</strain>
    </source>
</reference>
<dbReference type="STRING" id="45607.A0A2T0FKF7"/>
<comment type="subcellular location">
    <subcellularLocation>
        <location evidence="1">Membrane</location>
    </subcellularLocation>
    <subcellularLocation>
        <location evidence="5">Mitochondrion inner membrane</location>
        <topology evidence="5">Multi-pass membrane protein</topology>
    </subcellularLocation>
</comment>
<evidence type="ECO:0000256" key="4">
    <source>
        <dbReference type="ARBA" id="ARBA00023136"/>
    </source>
</evidence>
<evidence type="ECO:0000256" key="3">
    <source>
        <dbReference type="ARBA" id="ARBA00022989"/>
    </source>
</evidence>
<dbReference type="InterPro" id="IPR045214">
    <property type="entry name" value="Surf1/Surf4"/>
</dbReference>
<proteinExistence type="inferred from homology"/>
<comment type="function">
    <text evidence="5">Probably involved in the biogenesis of the COX complex.</text>
</comment>
<gene>
    <name evidence="6" type="ORF">B9G98_03088</name>
</gene>
<keyword evidence="7" id="KW-1185">Reference proteome</keyword>
<sequence length="294" mass="33608">MFRFRANLASRFGSTIGRRPFTPIRSLQMKSKTYKDEGSRSRSSFMTLLVLMPIISFGLGCWQVKRLQWKHNLIANAESQLALPPLPLPNNLNVDVVSEFDYRRVTATGEFDHAHEMLVGPRLYEGRNGFLVVTPLVRKDGSKLLVCRGWIEQSFEQQSSRPESLVKGPVTVQCLIRKTPKKNMFTPESKPEIGRYYFMDIPEMAARTGSQPVYLQELEDRESELLPEMAAMKGIPLGATAKVEFRNTHFQYIMTWFGLSIITTAMLFMVLRQRRAASVSDAMRAKVAHAKKWQ</sequence>
<accession>A0A2T0FKF7</accession>
<name>A0A2T0FKF7_9ASCO</name>
<dbReference type="GO" id="GO:0033617">
    <property type="term" value="P:mitochondrial respiratory chain complex IV assembly"/>
    <property type="evidence" value="ECO:0007669"/>
    <property type="project" value="TreeGrafter"/>
</dbReference>
<dbReference type="CDD" id="cd06662">
    <property type="entry name" value="SURF1"/>
    <property type="match status" value="1"/>
</dbReference>
<dbReference type="InterPro" id="IPR002994">
    <property type="entry name" value="Surf1/Shy1"/>
</dbReference>
<dbReference type="Proteomes" id="UP000238350">
    <property type="component" value="Unassembled WGS sequence"/>
</dbReference>
<comment type="similarity">
    <text evidence="5">Belongs to the SURF1 family.</text>
</comment>
<dbReference type="Pfam" id="PF02104">
    <property type="entry name" value="SURF1"/>
    <property type="match status" value="1"/>
</dbReference>
<dbReference type="EMBL" id="NDIQ01000021">
    <property type="protein sequence ID" value="PRT55468.1"/>
    <property type="molecule type" value="Genomic_DNA"/>
</dbReference>
<comment type="caution">
    <text evidence="5">Lacks conserved residue(s) required for the propagation of feature annotation.</text>
</comment>
<evidence type="ECO:0000256" key="2">
    <source>
        <dbReference type="ARBA" id="ARBA00022692"/>
    </source>
</evidence>
<evidence type="ECO:0000313" key="6">
    <source>
        <dbReference type="EMBL" id="PRT55468.1"/>
    </source>
</evidence>
<keyword evidence="3 5" id="KW-1133">Transmembrane helix</keyword>
<evidence type="ECO:0000256" key="1">
    <source>
        <dbReference type="ARBA" id="ARBA00004370"/>
    </source>
</evidence>
<dbReference type="OrthoDB" id="10040024at2759"/>
<dbReference type="PANTHER" id="PTHR23427">
    <property type="entry name" value="SURFEIT LOCUS PROTEIN"/>
    <property type="match status" value="1"/>
</dbReference>
<feature type="transmembrane region" description="Helical" evidence="5">
    <location>
        <begin position="252"/>
        <end position="271"/>
    </location>
</feature>
<evidence type="ECO:0000313" key="7">
    <source>
        <dbReference type="Proteomes" id="UP000238350"/>
    </source>
</evidence>
<dbReference type="PANTHER" id="PTHR23427:SF2">
    <property type="entry name" value="SURFEIT LOCUS PROTEIN 1"/>
    <property type="match status" value="1"/>
</dbReference>
<keyword evidence="2 5" id="KW-0812">Transmembrane</keyword>
<keyword evidence="5" id="KW-0999">Mitochondrion inner membrane</keyword>
<comment type="caution">
    <text evidence="6">The sequence shown here is derived from an EMBL/GenBank/DDBJ whole genome shotgun (WGS) entry which is preliminary data.</text>
</comment>
<keyword evidence="5" id="KW-0496">Mitochondrion</keyword>
<dbReference type="RefSeq" id="XP_024665413.1">
    <property type="nucleotide sequence ID" value="XM_024809645.1"/>
</dbReference>
<dbReference type="GeneID" id="36516836"/>